<reference evidence="2" key="2">
    <citation type="submission" date="2020-05" db="EMBL/GenBank/DDBJ databases">
        <authorList>
            <person name="Kim H.-S."/>
            <person name="Proctor R.H."/>
            <person name="Brown D.W."/>
        </authorList>
    </citation>
    <scope>NUCLEOTIDE SEQUENCE</scope>
    <source>
        <strain evidence="2">NRRL 22465</strain>
    </source>
</reference>
<dbReference type="EMBL" id="JABEYC010000617">
    <property type="protein sequence ID" value="KAF4975678.1"/>
    <property type="molecule type" value="Genomic_DNA"/>
</dbReference>
<evidence type="ECO:0000313" key="2">
    <source>
        <dbReference type="EMBL" id="KAF4975678.1"/>
    </source>
</evidence>
<keyword evidence="1" id="KW-0732">Signal</keyword>
<keyword evidence="3" id="KW-1185">Reference proteome</keyword>
<evidence type="ECO:0000313" key="3">
    <source>
        <dbReference type="Proteomes" id="UP000635477"/>
    </source>
</evidence>
<comment type="caution">
    <text evidence="2">The sequence shown here is derived from an EMBL/GenBank/DDBJ whole genome shotgun (WGS) entry which is preliminary data.</text>
</comment>
<accession>A0A8H4UGI1</accession>
<feature type="chain" id="PRO_5034559163" evidence="1">
    <location>
        <begin position="20"/>
        <end position="127"/>
    </location>
</feature>
<protein>
    <submittedName>
        <fullName evidence="2">Uncharacterized protein</fullName>
    </submittedName>
</protein>
<proteinExistence type="predicted"/>
<evidence type="ECO:0000256" key="1">
    <source>
        <dbReference type="SAM" id="SignalP"/>
    </source>
</evidence>
<organism evidence="2 3">
    <name type="scientific">Fusarium zealandicum</name>
    <dbReference type="NCBI Taxonomy" id="1053134"/>
    <lineage>
        <taxon>Eukaryota</taxon>
        <taxon>Fungi</taxon>
        <taxon>Dikarya</taxon>
        <taxon>Ascomycota</taxon>
        <taxon>Pezizomycotina</taxon>
        <taxon>Sordariomycetes</taxon>
        <taxon>Hypocreomycetidae</taxon>
        <taxon>Hypocreales</taxon>
        <taxon>Nectriaceae</taxon>
        <taxon>Fusarium</taxon>
        <taxon>Fusarium staphyleae species complex</taxon>
    </lineage>
</organism>
<sequence length="127" mass="14090">MHFTSIVISFTALALGASALPAVSTAPNPGTQRYVQLRTWSEDSCSIKGNLGQYGVYDNQIKTCLQFNKDDTVLAARVEYNPRLCRVSVHTDLKCRTGSTLLPLDRCINTLKKNHPLRSYSVNCDPQ</sequence>
<gene>
    <name evidence="2" type="ORF">FZEAL_7568</name>
</gene>
<dbReference type="AlphaFoldDB" id="A0A8H4UGI1"/>
<dbReference type="OrthoDB" id="4691160at2759"/>
<reference evidence="2" key="1">
    <citation type="journal article" date="2020" name="BMC Genomics">
        <title>Correction to: Identification and distribution of gene clusters required for synthesis of sphingolipid metabolism inhibitors in diverse species of the filamentous fungus Fusarium.</title>
        <authorList>
            <person name="Kim H.S."/>
            <person name="Lohmar J.M."/>
            <person name="Busman M."/>
            <person name="Brown D.W."/>
            <person name="Naumann T.A."/>
            <person name="Divon H.H."/>
            <person name="Lysoe E."/>
            <person name="Uhlig S."/>
            <person name="Proctor R.H."/>
        </authorList>
    </citation>
    <scope>NUCLEOTIDE SEQUENCE</scope>
    <source>
        <strain evidence="2">NRRL 22465</strain>
    </source>
</reference>
<name>A0A8H4UGI1_9HYPO</name>
<feature type="signal peptide" evidence="1">
    <location>
        <begin position="1"/>
        <end position="19"/>
    </location>
</feature>
<dbReference type="Proteomes" id="UP000635477">
    <property type="component" value="Unassembled WGS sequence"/>
</dbReference>